<dbReference type="Proteomes" id="UP000199300">
    <property type="component" value="Unassembled WGS sequence"/>
</dbReference>
<dbReference type="AlphaFoldDB" id="A0A1H8KCM8"/>
<dbReference type="OrthoDB" id="2973739at2"/>
<keyword evidence="1" id="KW-0472">Membrane</keyword>
<keyword evidence="3" id="KW-1185">Reference proteome</keyword>
<feature type="transmembrane region" description="Helical" evidence="1">
    <location>
        <begin position="33"/>
        <end position="52"/>
    </location>
</feature>
<evidence type="ECO:0000313" key="3">
    <source>
        <dbReference type="Proteomes" id="UP000199300"/>
    </source>
</evidence>
<reference evidence="2 3" key="1">
    <citation type="submission" date="2016-10" db="EMBL/GenBank/DDBJ databases">
        <authorList>
            <person name="de Groot N.N."/>
        </authorList>
    </citation>
    <scope>NUCLEOTIDE SEQUENCE [LARGE SCALE GENOMIC DNA]</scope>
    <source>
        <strain evidence="2 3">CGMCC 1.10434</strain>
    </source>
</reference>
<evidence type="ECO:0000256" key="1">
    <source>
        <dbReference type="SAM" id="Phobius"/>
    </source>
</evidence>
<accession>A0A1H8KCM8</accession>
<keyword evidence="1" id="KW-1133">Transmembrane helix</keyword>
<dbReference type="EMBL" id="FODJ01000002">
    <property type="protein sequence ID" value="SEN90605.1"/>
    <property type="molecule type" value="Genomic_DNA"/>
</dbReference>
<name>A0A1H8KCM8_9BACI</name>
<sequence length="61" mass="7670">MKIFKDKLYWYLMPPFFIISLIAFFVLPDSQYIAFLVILLFWVAYYMISYYLKRKREREQV</sequence>
<dbReference type="STRING" id="872970.SAMN04488134_102245"/>
<dbReference type="RefSeq" id="WP_091495507.1">
    <property type="nucleotide sequence ID" value="NZ_FODJ01000002.1"/>
</dbReference>
<organism evidence="2 3">
    <name type="scientific">Amphibacillus marinus</name>
    <dbReference type="NCBI Taxonomy" id="872970"/>
    <lineage>
        <taxon>Bacteria</taxon>
        <taxon>Bacillati</taxon>
        <taxon>Bacillota</taxon>
        <taxon>Bacilli</taxon>
        <taxon>Bacillales</taxon>
        <taxon>Bacillaceae</taxon>
        <taxon>Amphibacillus</taxon>
    </lineage>
</organism>
<proteinExistence type="predicted"/>
<keyword evidence="1" id="KW-0812">Transmembrane</keyword>
<gene>
    <name evidence="2" type="ORF">SAMN04488134_102245</name>
</gene>
<feature type="transmembrane region" description="Helical" evidence="1">
    <location>
        <begin position="9"/>
        <end position="27"/>
    </location>
</feature>
<protein>
    <submittedName>
        <fullName evidence="2">Uncharacterized protein</fullName>
    </submittedName>
</protein>
<evidence type="ECO:0000313" key="2">
    <source>
        <dbReference type="EMBL" id="SEN90605.1"/>
    </source>
</evidence>